<organism evidence="8 9">
    <name type="scientific">Marinactinospora thermotolerans DSM 45154</name>
    <dbReference type="NCBI Taxonomy" id="1122192"/>
    <lineage>
        <taxon>Bacteria</taxon>
        <taxon>Bacillati</taxon>
        <taxon>Actinomycetota</taxon>
        <taxon>Actinomycetes</taxon>
        <taxon>Streptosporangiales</taxon>
        <taxon>Nocardiopsidaceae</taxon>
        <taxon>Marinactinospora</taxon>
    </lineage>
</organism>
<dbReference type="EMBL" id="FUWS01000006">
    <property type="protein sequence ID" value="SKA12982.1"/>
    <property type="molecule type" value="Genomic_DNA"/>
</dbReference>
<dbReference type="OrthoDB" id="9804563at2"/>
<dbReference type="GO" id="GO:0042262">
    <property type="term" value="P:DNA protection"/>
    <property type="evidence" value="ECO:0007669"/>
    <property type="project" value="TreeGrafter"/>
</dbReference>
<dbReference type="CDD" id="cd02883">
    <property type="entry name" value="NUDIX_Hydrolase"/>
    <property type="match status" value="1"/>
</dbReference>
<evidence type="ECO:0000256" key="3">
    <source>
        <dbReference type="ARBA" id="ARBA00022723"/>
    </source>
</evidence>
<dbReference type="SUPFAM" id="SSF55811">
    <property type="entry name" value="Nudix"/>
    <property type="match status" value="1"/>
</dbReference>
<keyword evidence="3" id="KW-0479">Metal-binding</keyword>
<dbReference type="PRINTS" id="PR00502">
    <property type="entry name" value="NUDIXFAMILY"/>
</dbReference>
<dbReference type="PROSITE" id="PS51462">
    <property type="entry name" value="NUDIX"/>
    <property type="match status" value="1"/>
</dbReference>
<evidence type="ECO:0000256" key="5">
    <source>
        <dbReference type="ARBA" id="ARBA00022842"/>
    </source>
</evidence>
<sequence>MTVASNQSSETEMIMTAVAIVPGPDGTLTFVLQNCGAYIGHWLLPGGYIDPGETPEQAARREAAEEAGVDAGALAPCGVYDLYGRFKDEPYAFRLHVYRASEPSVVREGFAFDPEEISGICQARPDEILPHPTDMRILNDVGLADYDEELIDKLLDTDEVTMIRRPDLQVP</sequence>
<dbReference type="InterPro" id="IPR020476">
    <property type="entry name" value="Nudix_hydrolase"/>
</dbReference>
<dbReference type="InterPro" id="IPR015797">
    <property type="entry name" value="NUDIX_hydrolase-like_dom_sf"/>
</dbReference>
<evidence type="ECO:0000256" key="1">
    <source>
        <dbReference type="ARBA" id="ARBA00001946"/>
    </source>
</evidence>
<evidence type="ECO:0000259" key="7">
    <source>
        <dbReference type="PROSITE" id="PS51462"/>
    </source>
</evidence>
<keyword evidence="5" id="KW-0460">Magnesium</keyword>
<reference evidence="8 9" key="1">
    <citation type="submission" date="2017-02" db="EMBL/GenBank/DDBJ databases">
        <authorList>
            <person name="Peterson S.W."/>
        </authorList>
    </citation>
    <scope>NUCLEOTIDE SEQUENCE [LARGE SCALE GENOMIC DNA]</scope>
    <source>
        <strain evidence="8 9">DSM 45154</strain>
    </source>
</reference>
<dbReference type="GO" id="GO:0008413">
    <property type="term" value="F:8-oxo-7,8-dihydroguanosine triphosphate pyrophosphatase activity"/>
    <property type="evidence" value="ECO:0007669"/>
    <property type="project" value="TreeGrafter"/>
</dbReference>
<dbReference type="Gene3D" id="3.90.79.10">
    <property type="entry name" value="Nucleoside Triphosphate Pyrophosphohydrolase"/>
    <property type="match status" value="1"/>
</dbReference>
<dbReference type="Proteomes" id="UP000190637">
    <property type="component" value="Unassembled WGS sequence"/>
</dbReference>
<keyword evidence="4 6" id="KW-0378">Hydrolase</keyword>
<dbReference type="PROSITE" id="PS00893">
    <property type="entry name" value="NUDIX_BOX"/>
    <property type="match status" value="1"/>
</dbReference>
<evidence type="ECO:0000256" key="6">
    <source>
        <dbReference type="RuleBase" id="RU003476"/>
    </source>
</evidence>
<dbReference type="RefSeq" id="WP_078761954.1">
    <property type="nucleotide sequence ID" value="NZ_FUWS01000006.1"/>
</dbReference>
<gene>
    <name evidence="8" type="ORF">SAMN02745673_02657</name>
</gene>
<dbReference type="STRING" id="1122192.SAMN02745673_02657"/>
<dbReference type="GO" id="GO:0005737">
    <property type="term" value="C:cytoplasm"/>
    <property type="evidence" value="ECO:0007669"/>
    <property type="project" value="TreeGrafter"/>
</dbReference>
<evidence type="ECO:0000256" key="4">
    <source>
        <dbReference type="ARBA" id="ARBA00022801"/>
    </source>
</evidence>
<protein>
    <submittedName>
        <fullName evidence="8">8-oxo-dGTP diphosphatase</fullName>
    </submittedName>
</protein>
<dbReference type="Pfam" id="PF00293">
    <property type="entry name" value="NUDIX"/>
    <property type="match status" value="1"/>
</dbReference>
<evidence type="ECO:0000313" key="8">
    <source>
        <dbReference type="EMBL" id="SKA12982.1"/>
    </source>
</evidence>
<accession>A0A1T4RAD5</accession>
<dbReference type="PANTHER" id="PTHR43758:SF2">
    <property type="entry name" value="OXIDIZED PURINE NUCLEOSIDE TRIPHOSPHATE HYDROLASE"/>
    <property type="match status" value="1"/>
</dbReference>
<evidence type="ECO:0000313" key="9">
    <source>
        <dbReference type="Proteomes" id="UP000190637"/>
    </source>
</evidence>
<comment type="cofactor">
    <cofactor evidence="1">
        <name>Mg(2+)</name>
        <dbReference type="ChEBI" id="CHEBI:18420"/>
    </cofactor>
</comment>
<keyword evidence="9" id="KW-1185">Reference proteome</keyword>
<dbReference type="GO" id="GO:0046872">
    <property type="term" value="F:metal ion binding"/>
    <property type="evidence" value="ECO:0007669"/>
    <property type="project" value="UniProtKB-KW"/>
</dbReference>
<evidence type="ECO:0000256" key="2">
    <source>
        <dbReference type="ARBA" id="ARBA00005582"/>
    </source>
</evidence>
<name>A0A1T4RAD5_9ACTN</name>
<feature type="domain" description="Nudix hydrolase" evidence="7">
    <location>
        <begin position="1"/>
        <end position="134"/>
    </location>
</feature>
<comment type="similarity">
    <text evidence="2 6">Belongs to the Nudix hydrolase family.</text>
</comment>
<proteinExistence type="inferred from homology"/>
<dbReference type="InterPro" id="IPR000086">
    <property type="entry name" value="NUDIX_hydrolase_dom"/>
</dbReference>
<dbReference type="PANTHER" id="PTHR43758">
    <property type="entry name" value="7,8-DIHYDRO-8-OXOGUANINE TRIPHOSPHATASE"/>
    <property type="match status" value="1"/>
</dbReference>
<dbReference type="AlphaFoldDB" id="A0A1T4RAD5"/>
<dbReference type="InterPro" id="IPR020084">
    <property type="entry name" value="NUDIX_hydrolase_CS"/>
</dbReference>